<evidence type="ECO:0000259" key="13">
    <source>
        <dbReference type="PROSITE" id="PS50835"/>
    </source>
</evidence>
<keyword evidence="4" id="KW-0378">Hydrolase</keyword>
<keyword evidence="10" id="KW-0472">Membrane</keyword>
<dbReference type="InterPro" id="IPR013098">
    <property type="entry name" value="Ig_I-set"/>
</dbReference>
<dbReference type="SMART" id="SM00408">
    <property type="entry name" value="IGc2"/>
    <property type="match status" value="2"/>
</dbReference>
<evidence type="ECO:0000256" key="10">
    <source>
        <dbReference type="SAM" id="Phobius"/>
    </source>
</evidence>
<dbReference type="PANTHER" id="PTHR11890">
    <property type="entry name" value="INTERLEUKIN-1 RECEPTOR FAMILY MEMBER"/>
    <property type="match status" value="1"/>
</dbReference>
<feature type="domain" description="TIR" evidence="12">
    <location>
        <begin position="375"/>
        <end position="531"/>
    </location>
</feature>
<dbReference type="InterPro" id="IPR000157">
    <property type="entry name" value="TIR_dom"/>
</dbReference>
<feature type="chain" id="PRO_5047436984" description="Interleukin 1 receptor like 1" evidence="11">
    <location>
        <begin position="19"/>
        <end position="589"/>
    </location>
</feature>
<dbReference type="Pfam" id="PF00047">
    <property type="entry name" value="ig"/>
    <property type="match status" value="1"/>
</dbReference>
<accession>A0ABN9ZAQ6</accession>
<dbReference type="InterPro" id="IPR003598">
    <property type="entry name" value="Ig_sub2"/>
</dbReference>
<evidence type="ECO:0008006" key="16">
    <source>
        <dbReference type="Google" id="ProtNLM"/>
    </source>
</evidence>
<evidence type="ECO:0000256" key="8">
    <source>
        <dbReference type="ARBA" id="ARBA00023319"/>
    </source>
</evidence>
<evidence type="ECO:0000256" key="5">
    <source>
        <dbReference type="ARBA" id="ARBA00023027"/>
    </source>
</evidence>
<dbReference type="InterPro" id="IPR004074">
    <property type="entry name" value="IL-1_rcpt_I/II-typ"/>
</dbReference>
<dbReference type="InterPro" id="IPR013151">
    <property type="entry name" value="Immunoglobulin_dom"/>
</dbReference>
<proteinExistence type="inferred from homology"/>
<evidence type="ECO:0000313" key="14">
    <source>
        <dbReference type="EMBL" id="CAK6435409.1"/>
    </source>
</evidence>
<dbReference type="InterPro" id="IPR035897">
    <property type="entry name" value="Toll_tir_struct_dom_sf"/>
</dbReference>
<feature type="domain" description="Ig-like" evidence="13">
    <location>
        <begin position="13"/>
        <end position="103"/>
    </location>
</feature>
<keyword evidence="10" id="KW-1133">Transmembrane helix</keyword>
<feature type="signal peptide" evidence="11">
    <location>
        <begin position="1"/>
        <end position="18"/>
    </location>
</feature>
<evidence type="ECO:0000256" key="9">
    <source>
        <dbReference type="SAM" id="MobiDB-lite"/>
    </source>
</evidence>
<keyword evidence="15" id="KW-1185">Reference proteome</keyword>
<organism evidence="14 15">
    <name type="scientific">Pipistrellus nathusii</name>
    <name type="common">Nathusius' pipistrelle</name>
    <dbReference type="NCBI Taxonomy" id="59473"/>
    <lineage>
        <taxon>Eukaryota</taxon>
        <taxon>Metazoa</taxon>
        <taxon>Chordata</taxon>
        <taxon>Craniata</taxon>
        <taxon>Vertebrata</taxon>
        <taxon>Euteleostomi</taxon>
        <taxon>Mammalia</taxon>
        <taxon>Eutheria</taxon>
        <taxon>Laurasiatheria</taxon>
        <taxon>Chiroptera</taxon>
        <taxon>Yangochiroptera</taxon>
        <taxon>Vespertilionidae</taxon>
        <taxon>Pipistrellus</taxon>
    </lineage>
</organism>
<evidence type="ECO:0000256" key="7">
    <source>
        <dbReference type="ARBA" id="ARBA00023180"/>
    </source>
</evidence>
<keyword evidence="8" id="KW-0393">Immunoglobulin domain</keyword>
<dbReference type="PRINTS" id="PR01537">
    <property type="entry name" value="INTRLKN1R1F"/>
</dbReference>
<dbReference type="PRINTS" id="PR01536">
    <property type="entry name" value="INTRLKN1R12F"/>
</dbReference>
<dbReference type="InterPro" id="IPR015621">
    <property type="entry name" value="IL-1_rcpt_fam"/>
</dbReference>
<dbReference type="InterPro" id="IPR007110">
    <property type="entry name" value="Ig-like_dom"/>
</dbReference>
<dbReference type="PROSITE" id="PS50835">
    <property type="entry name" value="IG_LIKE"/>
    <property type="match status" value="3"/>
</dbReference>
<dbReference type="SMART" id="SM00255">
    <property type="entry name" value="TIR"/>
    <property type="match status" value="1"/>
</dbReference>
<feature type="domain" description="Ig-like" evidence="13">
    <location>
        <begin position="212"/>
        <end position="319"/>
    </location>
</feature>
<evidence type="ECO:0000256" key="1">
    <source>
        <dbReference type="ARBA" id="ARBA00009752"/>
    </source>
</evidence>
<dbReference type="Pfam" id="PF07679">
    <property type="entry name" value="I-set"/>
    <property type="match status" value="1"/>
</dbReference>
<keyword evidence="6" id="KW-1015">Disulfide bond</keyword>
<reference evidence="14" key="1">
    <citation type="submission" date="2023-12" db="EMBL/GenBank/DDBJ databases">
        <authorList>
            <person name="Brown T."/>
        </authorList>
    </citation>
    <scope>NUCLEOTIDE SEQUENCE</scope>
</reference>
<name>A0ABN9ZAQ6_PIPNA</name>
<dbReference type="Gene3D" id="3.40.50.10140">
    <property type="entry name" value="Toll/interleukin-1 receptor homology (TIR) domain"/>
    <property type="match status" value="1"/>
</dbReference>
<dbReference type="SMART" id="SM00409">
    <property type="entry name" value="IG"/>
    <property type="match status" value="3"/>
</dbReference>
<evidence type="ECO:0000256" key="4">
    <source>
        <dbReference type="ARBA" id="ARBA00022801"/>
    </source>
</evidence>
<dbReference type="Pfam" id="PF01582">
    <property type="entry name" value="TIR"/>
    <property type="match status" value="1"/>
</dbReference>
<evidence type="ECO:0000256" key="6">
    <source>
        <dbReference type="ARBA" id="ARBA00023157"/>
    </source>
</evidence>
<dbReference type="EMBL" id="OY882869">
    <property type="protein sequence ID" value="CAK6435409.1"/>
    <property type="molecule type" value="Genomic_DNA"/>
</dbReference>
<dbReference type="Proteomes" id="UP001314169">
    <property type="component" value="Chromosome 12"/>
</dbReference>
<dbReference type="SUPFAM" id="SSF52200">
    <property type="entry name" value="Toll/Interleukin receptor TIR domain"/>
    <property type="match status" value="1"/>
</dbReference>
<keyword evidence="7" id="KW-0325">Glycoprotein</keyword>
<dbReference type="SUPFAM" id="SSF48726">
    <property type="entry name" value="Immunoglobulin"/>
    <property type="match status" value="3"/>
</dbReference>
<keyword evidence="3" id="KW-0677">Repeat</keyword>
<feature type="domain" description="Ig-like" evidence="13">
    <location>
        <begin position="114"/>
        <end position="197"/>
    </location>
</feature>
<feature type="transmembrane region" description="Helical" evidence="10">
    <location>
        <begin position="330"/>
        <end position="361"/>
    </location>
</feature>
<dbReference type="PROSITE" id="PS50104">
    <property type="entry name" value="TIR"/>
    <property type="match status" value="1"/>
</dbReference>
<evidence type="ECO:0000259" key="12">
    <source>
        <dbReference type="PROSITE" id="PS50104"/>
    </source>
</evidence>
<evidence type="ECO:0000256" key="2">
    <source>
        <dbReference type="ARBA" id="ARBA00022729"/>
    </source>
</evidence>
<evidence type="ECO:0000313" key="15">
    <source>
        <dbReference type="Proteomes" id="UP001314169"/>
    </source>
</evidence>
<dbReference type="PANTHER" id="PTHR11890:SF7">
    <property type="entry name" value="INTERLEUKIN-1 RECEPTOR-LIKE 1"/>
    <property type="match status" value="1"/>
</dbReference>
<dbReference type="InterPro" id="IPR003599">
    <property type="entry name" value="Ig_sub"/>
</dbReference>
<keyword evidence="10" id="KW-0812">Transmembrane</keyword>
<dbReference type="InterPro" id="IPR036179">
    <property type="entry name" value="Ig-like_dom_sf"/>
</dbReference>
<keyword evidence="2 11" id="KW-0732">Signal</keyword>
<evidence type="ECO:0000256" key="3">
    <source>
        <dbReference type="ARBA" id="ARBA00022737"/>
    </source>
</evidence>
<dbReference type="Gene3D" id="2.60.40.10">
    <property type="entry name" value="Immunoglobulins"/>
    <property type="match status" value="3"/>
</dbReference>
<protein>
    <recommendedName>
        <fullName evidence="16">Interleukin 1 receptor like 1</fullName>
    </recommendedName>
</protein>
<evidence type="ECO:0000256" key="11">
    <source>
        <dbReference type="SAM" id="SignalP"/>
    </source>
</evidence>
<keyword evidence="5" id="KW-0520">NAD</keyword>
<dbReference type="InterPro" id="IPR013783">
    <property type="entry name" value="Ig-like_fold"/>
</dbReference>
<sequence length="589" mass="65861">MRLRDLAILTVLIHVTMASITKSSVGMENEALIVRCPRQGRSKYPVDWYYSQTDRLISTQKGSRVLAAGENLKFLPARAEDSGSYTCILRSSTSNKTGHVNVTIYKKQPDCKIPDDLIYSTISGTEKNSKIYCPTIGLYNWTAPVEWFKNCQVLQGPRYYKRETYLLIDNATSKDEGYYTCKFNHNEDGVSYSVTTTRSFAFKSENVFSMLPVIKAPLQNATQDVQVGEAVNITCSACFGKGSQFLAVVLWQVNGRGVENSSEARIWEEQEQNQSSSNELACLSSVLRIADVREEDLLLKYNCLALNLHGVRSHTLRLKRRKPIDHQSTYYMLAGFGILLMLVYVMMIMLKVFWIELILLWRDIARPYKARNDGKIYDAYVIYPRTHKDSSEGTSSVEYFVHHILPDVLENKCGYNLCIYGRDLLPGEDVATAVETNLRRSRRHIFVLTPDSPEPAYEQEAALHSALVRGDAKAILIEVPGPGGRGLQPAALPQALQHLVRVQGTLRWREDHVANKRSLNSRFWKRVRYHMPVPSKPPGAASSEGGTFPPAGAPPRLPAGRSTSAHVQSAPGAQRGGGGRRGCPQLPSS</sequence>
<feature type="region of interest" description="Disordered" evidence="9">
    <location>
        <begin position="535"/>
        <end position="589"/>
    </location>
</feature>
<comment type="similarity">
    <text evidence="1">Belongs to the interleukin-1 receptor family.</text>
</comment>
<gene>
    <name evidence="14" type="ORF">MPIPNATIZW_LOCUS3715</name>
</gene>